<keyword evidence="3" id="KW-1185">Reference proteome</keyword>
<accession>A0A7W8ILR8</accession>
<protein>
    <submittedName>
        <fullName evidence="2">Uncharacterized protein</fullName>
    </submittedName>
</protein>
<comment type="caution">
    <text evidence="2">The sequence shown here is derived from an EMBL/GenBank/DDBJ whole genome shotgun (WGS) entry which is preliminary data.</text>
</comment>
<keyword evidence="1" id="KW-0812">Transmembrane</keyword>
<dbReference type="AlphaFoldDB" id="A0A7W8ILR8"/>
<evidence type="ECO:0000313" key="3">
    <source>
        <dbReference type="Proteomes" id="UP000568106"/>
    </source>
</evidence>
<feature type="transmembrane region" description="Helical" evidence="1">
    <location>
        <begin position="6"/>
        <end position="30"/>
    </location>
</feature>
<keyword evidence="1" id="KW-1133">Transmembrane helix</keyword>
<dbReference type="EMBL" id="JACHDY010000008">
    <property type="protein sequence ID" value="MBB5319434.1"/>
    <property type="molecule type" value="Genomic_DNA"/>
</dbReference>
<evidence type="ECO:0000256" key="1">
    <source>
        <dbReference type="SAM" id="Phobius"/>
    </source>
</evidence>
<organism evidence="2 3">
    <name type="scientific">Tunturiibacter empetritectus</name>
    <dbReference type="NCBI Taxonomy" id="3069691"/>
    <lineage>
        <taxon>Bacteria</taxon>
        <taxon>Pseudomonadati</taxon>
        <taxon>Acidobacteriota</taxon>
        <taxon>Terriglobia</taxon>
        <taxon>Terriglobales</taxon>
        <taxon>Acidobacteriaceae</taxon>
        <taxon>Tunturiibacter</taxon>
    </lineage>
</organism>
<dbReference type="Proteomes" id="UP000568106">
    <property type="component" value="Unassembled WGS sequence"/>
</dbReference>
<evidence type="ECO:0000313" key="2">
    <source>
        <dbReference type="EMBL" id="MBB5319434.1"/>
    </source>
</evidence>
<name>A0A7W8ILR8_9BACT</name>
<reference evidence="2" key="1">
    <citation type="submission" date="2020-08" db="EMBL/GenBank/DDBJ databases">
        <title>Genomic Encyclopedia of Type Strains, Phase IV (KMG-V): Genome sequencing to study the core and pangenomes of soil and plant-associated prokaryotes.</title>
        <authorList>
            <person name="Whitman W."/>
        </authorList>
    </citation>
    <scope>NUCLEOTIDE SEQUENCE [LARGE SCALE GENOMIC DNA]</scope>
    <source>
        <strain evidence="2">M8UP27</strain>
    </source>
</reference>
<proteinExistence type="predicted"/>
<keyword evidence="1" id="KW-0472">Membrane</keyword>
<sequence>MITFAVGVLFTVIVLVGFSFLSTASVAWFFKYRKPHDTLPSIDKNN</sequence>
<gene>
    <name evidence="2" type="ORF">HDF09_004142</name>
</gene>